<accession>A0A818QS55</accession>
<evidence type="ECO:0000313" key="2">
    <source>
        <dbReference type="EMBL" id="CAF3898696.1"/>
    </source>
</evidence>
<organism evidence="1 3">
    <name type="scientific">Rotaria sordida</name>
    <dbReference type="NCBI Taxonomy" id="392033"/>
    <lineage>
        <taxon>Eukaryota</taxon>
        <taxon>Metazoa</taxon>
        <taxon>Spiralia</taxon>
        <taxon>Gnathifera</taxon>
        <taxon>Rotifera</taxon>
        <taxon>Eurotatoria</taxon>
        <taxon>Bdelloidea</taxon>
        <taxon>Philodinida</taxon>
        <taxon>Philodinidae</taxon>
        <taxon>Rotaria</taxon>
    </lineage>
</organism>
<proteinExistence type="predicted"/>
<dbReference type="Proteomes" id="UP000663823">
    <property type="component" value="Unassembled WGS sequence"/>
</dbReference>
<evidence type="ECO:0000313" key="3">
    <source>
        <dbReference type="Proteomes" id="UP000663823"/>
    </source>
</evidence>
<reference evidence="1" key="1">
    <citation type="submission" date="2021-02" db="EMBL/GenBank/DDBJ databases">
        <authorList>
            <person name="Nowell W R."/>
        </authorList>
    </citation>
    <scope>NUCLEOTIDE SEQUENCE</scope>
</reference>
<protein>
    <submittedName>
        <fullName evidence="1">Uncharacterized protein</fullName>
    </submittedName>
</protein>
<comment type="caution">
    <text evidence="1">The sequence shown here is derived from an EMBL/GenBank/DDBJ whole genome shotgun (WGS) entry which is preliminary data.</text>
</comment>
<gene>
    <name evidence="2" type="ORF">JBS370_LOCUS20758</name>
    <name evidence="1" type="ORF">OTI717_LOCUS8937</name>
</gene>
<dbReference type="EMBL" id="CAJOBD010002662">
    <property type="protein sequence ID" value="CAF3898696.1"/>
    <property type="molecule type" value="Genomic_DNA"/>
</dbReference>
<sequence length="152" mass="18173">MLNAKEVYVEYFMFSAINRAQTIERSRLMVSILDVLMTIRMLLKDDLRRCQQVVSKAFESWSDLDYNRRFHQIQLLIDAPNDYEPVKQIRSTVKRNISSIHPEIMHKKTKKKQKLKCKTQVSDDDPTQNEAIQCRHQSEQFDWIDYDDNCSR</sequence>
<dbReference type="AlphaFoldDB" id="A0A818QS55"/>
<name>A0A818QS55_9BILA</name>
<evidence type="ECO:0000313" key="1">
    <source>
        <dbReference type="EMBL" id="CAF3642948.1"/>
    </source>
</evidence>
<dbReference type="Proteomes" id="UP000663836">
    <property type="component" value="Unassembled WGS sequence"/>
</dbReference>
<dbReference type="EMBL" id="CAJOAX010000737">
    <property type="protein sequence ID" value="CAF3642948.1"/>
    <property type="molecule type" value="Genomic_DNA"/>
</dbReference>